<proteinExistence type="predicted"/>
<evidence type="ECO:0000259" key="2">
    <source>
        <dbReference type="PROSITE" id="PS51229"/>
    </source>
</evidence>
<feature type="non-terminal residue" evidence="3">
    <location>
        <position position="175"/>
    </location>
</feature>
<dbReference type="SUPFAM" id="SSF47473">
    <property type="entry name" value="EF-hand"/>
    <property type="match status" value="1"/>
</dbReference>
<dbReference type="PROSITE" id="PS51229">
    <property type="entry name" value="DCUN1"/>
    <property type="match status" value="1"/>
</dbReference>
<dbReference type="Proteomes" id="UP000824469">
    <property type="component" value="Unassembled WGS sequence"/>
</dbReference>
<feature type="non-terminal residue" evidence="3">
    <location>
        <position position="1"/>
    </location>
</feature>
<dbReference type="AlphaFoldDB" id="A0AA38CTJ2"/>
<dbReference type="PANTHER" id="PTHR12281:SF12">
    <property type="entry name" value="DEFECTIVE IN CULLIN NEDDYLATION PROTEIN"/>
    <property type="match status" value="1"/>
</dbReference>
<dbReference type="GO" id="GO:0097602">
    <property type="term" value="F:cullin family protein binding"/>
    <property type="evidence" value="ECO:0007669"/>
    <property type="project" value="TreeGrafter"/>
</dbReference>
<dbReference type="GO" id="GO:0045116">
    <property type="term" value="P:protein neddylation"/>
    <property type="evidence" value="ECO:0007669"/>
    <property type="project" value="TreeGrafter"/>
</dbReference>
<organism evidence="3 4">
    <name type="scientific">Taxus chinensis</name>
    <name type="common">Chinese yew</name>
    <name type="synonym">Taxus wallichiana var. chinensis</name>
    <dbReference type="NCBI Taxonomy" id="29808"/>
    <lineage>
        <taxon>Eukaryota</taxon>
        <taxon>Viridiplantae</taxon>
        <taxon>Streptophyta</taxon>
        <taxon>Embryophyta</taxon>
        <taxon>Tracheophyta</taxon>
        <taxon>Spermatophyta</taxon>
        <taxon>Pinopsida</taxon>
        <taxon>Pinidae</taxon>
        <taxon>Conifers II</taxon>
        <taxon>Cupressales</taxon>
        <taxon>Taxaceae</taxon>
        <taxon>Taxus</taxon>
    </lineage>
</organism>
<dbReference type="EMBL" id="JAHRHJ020000008">
    <property type="protein sequence ID" value="KAH9303982.1"/>
    <property type="molecule type" value="Genomic_DNA"/>
</dbReference>
<accession>A0AA38CTJ2</accession>
<sequence>NKWAPADSDKELELIDSLFRRYESKDSPDVIGPDRIERLCTDLRVEITDVKLLMLAWKMQAAKQGYFTLEEWRRGLQSLKVDTINKLKNSVSSLEQEVMGPEIFPAFYTYSFKYCLTEERQKFLDMETVCELLKLVLGNRNPAQVESLVKFLKNQKECKAIILDQWQCFLRFFDE</sequence>
<gene>
    <name evidence="3" type="ORF">KI387_008386</name>
</gene>
<comment type="caution">
    <text evidence="3">The sequence shown here is derived from an EMBL/GenBank/DDBJ whole genome shotgun (WGS) entry which is preliminary data.</text>
</comment>
<dbReference type="Gene3D" id="1.10.238.10">
    <property type="entry name" value="EF-hand"/>
    <property type="match status" value="1"/>
</dbReference>
<evidence type="ECO:0000313" key="3">
    <source>
        <dbReference type="EMBL" id="KAH9303982.1"/>
    </source>
</evidence>
<dbReference type="InterPro" id="IPR011992">
    <property type="entry name" value="EF-hand-dom_pair"/>
</dbReference>
<keyword evidence="4" id="KW-1185">Reference proteome</keyword>
<dbReference type="InterPro" id="IPR005176">
    <property type="entry name" value="PONY_dom"/>
</dbReference>
<dbReference type="Gene3D" id="1.10.238.200">
    <property type="entry name" value="Cullin, PONY binding domain"/>
    <property type="match status" value="1"/>
</dbReference>
<dbReference type="GO" id="GO:0031624">
    <property type="term" value="F:ubiquitin conjugating enzyme binding"/>
    <property type="evidence" value="ECO:0007669"/>
    <property type="project" value="TreeGrafter"/>
</dbReference>
<comment type="function">
    <text evidence="1">Neddylation of cullins play an essential role in the regulation of SCF-type complexes activity.</text>
</comment>
<dbReference type="InterPro" id="IPR042460">
    <property type="entry name" value="DCN1-like_PONY"/>
</dbReference>
<feature type="domain" description="DCUN1" evidence="2">
    <location>
        <begin position="10"/>
        <end position="175"/>
    </location>
</feature>
<dbReference type="OMA" id="IDIGTIC"/>
<dbReference type="PANTHER" id="PTHR12281">
    <property type="entry name" value="RP42 RELATED"/>
    <property type="match status" value="1"/>
</dbReference>
<protein>
    <recommendedName>
        <fullName evidence="1">Defective in cullin neddylation protein</fullName>
    </recommendedName>
</protein>
<name>A0AA38CTJ2_TAXCH</name>
<dbReference type="GO" id="GO:0032182">
    <property type="term" value="F:ubiquitin-like protein binding"/>
    <property type="evidence" value="ECO:0007669"/>
    <property type="project" value="TreeGrafter"/>
</dbReference>
<evidence type="ECO:0000313" key="4">
    <source>
        <dbReference type="Proteomes" id="UP000824469"/>
    </source>
</evidence>
<dbReference type="InterPro" id="IPR014764">
    <property type="entry name" value="DCN-prot"/>
</dbReference>
<reference evidence="3 4" key="1">
    <citation type="journal article" date="2021" name="Nat. Plants">
        <title>The Taxus genome provides insights into paclitaxel biosynthesis.</title>
        <authorList>
            <person name="Xiong X."/>
            <person name="Gou J."/>
            <person name="Liao Q."/>
            <person name="Li Y."/>
            <person name="Zhou Q."/>
            <person name="Bi G."/>
            <person name="Li C."/>
            <person name="Du R."/>
            <person name="Wang X."/>
            <person name="Sun T."/>
            <person name="Guo L."/>
            <person name="Liang H."/>
            <person name="Lu P."/>
            <person name="Wu Y."/>
            <person name="Zhang Z."/>
            <person name="Ro D.K."/>
            <person name="Shang Y."/>
            <person name="Huang S."/>
            <person name="Yan J."/>
        </authorList>
    </citation>
    <scope>NUCLEOTIDE SEQUENCE [LARGE SCALE GENOMIC DNA]</scope>
    <source>
        <strain evidence="3">Ta-2019</strain>
    </source>
</reference>
<evidence type="ECO:0000256" key="1">
    <source>
        <dbReference type="RuleBase" id="RU410713"/>
    </source>
</evidence>
<dbReference type="GO" id="GO:0000151">
    <property type="term" value="C:ubiquitin ligase complex"/>
    <property type="evidence" value="ECO:0007669"/>
    <property type="project" value="TreeGrafter"/>
</dbReference>
<dbReference type="Pfam" id="PF03556">
    <property type="entry name" value="Cullin_binding"/>
    <property type="match status" value="1"/>
</dbReference>